<comment type="caution">
    <text evidence="1">The sequence shown here is derived from an EMBL/GenBank/DDBJ whole genome shotgun (WGS) entry which is preliminary data.</text>
</comment>
<name>A0A5E8H7E6_9LEPT</name>
<accession>A0A5E8H7E6</accession>
<proteinExistence type="predicted"/>
<sequence length="51" mass="5895">MKERMIVYGRIICGKIRLFQTKDEGMKFTVAPSVEELHLIPPGMVFRELDA</sequence>
<dbReference type="AlphaFoldDB" id="A0A5E8H7E6"/>
<evidence type="ECO:0000313" key="1">
    <source>
        <dbReference type="EMBL" id="EOQ87215.1"/>
    </source>
</evidence>
<organism evidence="1 2">
    <name type="scientific">Leptospira yanagawae serovar Saopaulo str. Sao Paulo = ATCC 700523</name>
    <dbReference type="NCBI Taxonomy" id="1249483"/>
    <lineage>
        <taxon>Bacteria</taxon>
        <taxon>Pseudomonadati</taxon>
        <taxon>Spirochaetota</taxon>
        <taxon>Spirochaetia</taxon>
        <taxon>Leptospirales</taxon>
        <taxon>Leptospiraceae</taxon>
        <taxon>Leptospira</taxon>
    </lineage>
</organism>
<evidence type="ECO:0000313" key="2">
    <source>
        <dbReference type="Proteomes" id="UP000013996"/>
    </source>
</evidence>
<gene>
    <name evidence="1" type="ORF">LEP1GSC202_2601</name>
</gene>
<reference evidence="1 2" key="1">
    <citation type="submission" date="2013-04" db="EMBL/GenBank/DDBJ databases">
        <authorList>
            <person name="Harkins D.M."/>
            <person name="Durkin A.S."/>
            <person name="Brinkac L.M."/>
            <person name="Haft D.H."/>
            <person name="Selengut J.D."/>
            <person name="Sanka R."/>
            <person name="DePew J."/>
            <person name="Purushe J."/>
            <person name="Hartskeerl R.A."/>
            <person name="Ahmed A."/>
            <person name="van der Linden H."/>
            <person name="Goris M.G.A."/>
            <person name="Vinetz J.M."/>
            <person name="Sutton G.G."/>
            <person name="Nierman W.C."/>
            <person name="Fouts D.E."/>
        </authorList>
    </citation>
    <scope>NUCLEOTIDE SEQUENCE [LARGE SCALE GENOMIC DNA]</scope>
    <source>
        <strain evidence="1 2">Sao Paulo</strain>
    </source>
</reference>
<dbReference type="EMBL" id="AOGX02000044">
    <property type="protein sequence ID" value="EOQ87215.1"/>
    <property type="molecule type" value="Genomic_DNA"/>
</dbReference>
<protein>
    <submittedName>
        <fullName evidence="1">Uncharacterized protein</fullName>
    </submittedName>
</protein>
<dbReference type="Proteomes" id="UP000013996">
    <property type="component" value="Unassembled WGS sequence"/>
</dbReference>